<dbReference type="OrthoDB" id="5347061at2759"/>
<evidence type="ECO:0000313" key="2">
    <source>
        <dbReference type="EMBL" id="KAG4413284.1"/>
    </source>
</evidence>
<name>A0A8H7T163_9HELO</name>
<dbReference type="EMBL" id="JAFJYH010000323">
    <property type="protein sequence ID" value="KAG4413284.1"/>
    <property type="molecule type" value="Genomic_DNA"/>
</dbReference>
<dbReference type="PANTHER" id="PTHR33112:SF16">
    <property type="entry name" value="HETEROKARYON INCOMPATIBILITY DOMAIN-CONTAINING PROTEIN"/>
    <property type="match status" value="1"/>
</dbReference>
<accession>A0A8H7T163</accession>
<dbReference type="Pfam" id="PF06985">
    <property type="entry name" value="HET"/>
    <property type="match status" value="1"/>
</dbReference>
<evidence type="ECO:0000259" key="1">
    <source>
        <dbReference type="Pfam" id="PF06985"/>
    </source>
</evidence>
<sequence>MGTRYLWIDALCIIQDDDQDIATQIPQMKDIYTNATFVLAADSLSDPAQTFSRPRHVPQAHICDFPALIDGNLETLSLLYMVEYSKDENPQPGEHKHYIELDQQLSNRAWTLQECVLARRLLVCSSSEIFWHCQEVSNQPVRPSYFAQPKALVPLDRQTLMESIQESKEDVSPTAGSPENEVPPEWLFLWFGLIEDYTKRQMSKPRDSLNALGGIAQEFEFQTGDKFVFGLSRKYLVWNLLWCSPFLDEKPHRWPQSPGKECDVSFPSWSWAGVSLPVKMILCNEFIPEAEVATNSDDTYDLLDAGTLLLQGKMTRISDIKRKVDGVTWLDCRSGVDRDDFERRKSSMFYLYLGHSTELSRDYTLYVGMAAHQEVSSHYFYLVLDPVRNGQFERLGLVHHRQLGHDPDLLHAEWTETSIWIR</sequence>
<reference evidence="2" key="1">
    <citation type="submission" date="2021-02" db="EMBL/GenBank/DDBJ databases">
        <title>Genome sequence Cadophora malorum strain M34.</title>
        <authorList>
            <person name="Stefanovic E."/>
            <person name="Vu D."/>
            <person name="Scully C."/>
            <person name="Dijksterhuis J."/>
            <person name="Roader J."/>
            <person name="Houbraken J."/>
        </authorList>
    </citation>
    <scope>NUCLEOTIDE SEQUENCE</scope>
    <source>
        <strain evidence="2">M34</strain>
    </source>
</reference>
<evidence type="ECO:0000313" key="3">
    <source>
        <dbReference type="Proteomes" id="UP000664132"/>
    </source>
</evidence>
<comment type="caution">
    <text evidence="2">The sequence shown here is derived from an EMBL/GenBank/DDBJ whole genome shotgun (WGS) entry which is preliminary data.</text>
</comment>
<organism evidence="2 3">
    <name type="scientific">Cadophora malorum</name>
    <dbReference type="NCBI Taxonomy" id="108018"/>
    <lineage>
        <taxon>Eukaryota</taxon>
        <taxon>Fungi</taxon>
        <taxon>Dikarya</taxon>
        <taxon>Ascomycota</taxon>
        <taxon>Pezizomycotina</taxon>
        <taxon>Leotiomycetes</taxon>
        <taxon>Helotiales</taxon>
        <taxon>Ploettnerulaceae</taxon>
        <taxon>Cadophora</taxon>
    </lineage>
</organism>
<proteinExistence type="predicted"/>
<protein>
    <recommendedName>
        <fullName evidence="1">Heterokaryon incompatibility domain-containing protein</fullName>
    </recommendedName>
</protein>
<dbReference type="AlphaFoldDB" id="A0A8H7T163"/>
<dbReference type="PANTHER" id="PTHR33112">
    <property type="entry name" value="DOMAIN PROTEIN, PUTATIVE-RELATED"/>
    <property type="match status" value="1"/>
</dbReference>
<dbReference type="Proteomes" id="UP000664132">
    <property type="component" value="Unassembled WGS sequence"/>
</dbReference>
<gene>
    <name evidence="2" type="ORF">IFR04_013575</name>
</gene>
<keyword evidence="3" id="KW-1185">Reference proteome</keyword>
<dbReference type="InterPro" id="IPR010730">
    <property type="entry name" value="HET"/>
</dbReference>
<feature type="domain" description="Heterokaryon incompatibility" evidence="1">
    <location>
        <begin position="2"/>
        <end position="114"/>
    </location>
</feature>